<dbReference type="RefSeq" id="WP_114005187.1">
    <property type="nucleotide sequence ID" value="NZ_QGDC01000005.1"/>
</dbReference>
<gene>
    <name evidence="3" type="ORF">DJ568_10295</name>
</gene>
<reference evidence="3 4" key="1">
    <citation type="submission" date="2018-05" db="EMBL/GenBank/DDBJ databases">
        <title>Mucilaginibacter hurinus sp. nov., isolated from briquette warehouse soil.</title>
        <authorList>
            <person name="Choi L."/>
        </authorList>
    </citation>
    <scope>NUCLEOTIDE SEQUENCE [LARGE SCALE GENOMIC DNA]</scope>
    <source>
        <strain evidence="3 4">ZR32</strain>
    </source>
</reference>
<name>A0A367GQA9_9SPHI</name>
<organism evidence="3 4">
    <name type="scientific">Mucilaginibacter hurinus</name>
    <dbReference type="NCBI Taxonomy" id="2201324"/>
    <lineage>
        <taxon>Bacteria</taxon>
        <taxon>Pseudomonadati</taxon>
        <taxon>Bacteroidota</taxon>
        <taxon>Sphingobacteriia</taxon>
        <taxon>Sphingobacteriales</taxon>
        <taxon>Sphingobacteriaceae</taxon>
        <taxon>Mucilaginibacter</taxon>
    </lineage>
</organism>
<keyword evidence="1" id="KW-0472">Membrane</keyword>
<dbReference type="OrthoDB" id="790552at2"/>
<feature type="chain" id="PRO_5016875866" description="DUF4349 domain-containing protein" evidence="2">
    <location>
        <begin position="19"/>
        <end position="276"/>
    </location>
</feature>
<keyword evidence="4" id="KW-1185">Reference proteome</keyword>
<keyword evidence="1" id="KW-1133">Transmembrane helix</keyword>
<sequence length="276" mass="30705">MKTSILIVLLATAVTLFSCTSSGTHESVDYAGTDSDMVTSNSDIADQSSLAKTADLNFKVANVPRTSGLISVLTVQYGGMVMHHQMLSNVISSKDIDLGTDSLMKVTAYNTVADMTLKVPTQKLDELMNKIANMSLYVNERKMDIEDKSIDKMVSGLKLNSPARESISGEKFKEETINDQIYKLRIDDAVKYSTVKLHFYQSNTVLKETVADDDTGAYNIPLFEQLKLALFNGMHLFASLFITLVNLWVFVLAALGVWLAYRIYTKKRNLSRQLSN</sequence>
<accession>A0A367GQA9</accession>
<comment type="caution">
    <text evidence="3">The sequence shown here is derived from an EMBL/GenBank/DDBJ whole genome shotgun (WGS) entry which is preliminary data.</text>
</comment>
<proteinExistence type="predicted"/>
<evidence type="ECO:0000313" key="4">
    <source>
        <dbReference type="Proteomes" id="UP000253209"/>
    </source>
</evidence>
<feature type="transmembrane region" description="Helical" evidence="1">
    <location>
        <begin position="236"/>
        <end position="261"/>
    </location>
</feature>
<evidence type="ECO:0000256" key="2">
    <source>
        <dbReference type="SAM" id="SignalP"/>
    </source>
</evidence>
<dbReference type="PROSITE" id="PS51257">
    <property type="entry name" value="PROKAR_LIPOPROTEIN"/>
    <property type="match status" value="1"/>
</dbReference>
<evidence type="ECO:0000313" key="3">
    <source>
        <dbReference type="EMBL" id="RCH54861.1"/>
    </source>
</evidence>
<dbReference type="EMBL" id="QGDC01000005">
    <property type="protein sequence ID" value="RCH54861.1"/>
    <property type="molecule type" value="Genomic_DNA"/>
</dbReference>
<feature type="signal peptide" evidence="2">
    <location>
        <begin position="1"/>
        <end position="18"/>
    </location>
</feature>
<evidence type="ECO:0008006" key="5">
    <source>
        <dbReference type="Google" id="ProtNLM"/>
    </source>
</evidence>
<protein>
    <recommendedName>
        <fullName evidence="5">DUF4349 domain-containing protein</fullName>
    </recommendedName>
</protein>
<keyword evidence="1" id="KW-0812">Transmembrane</keyword>
<dbReference type="Proteomes" id="UP000253209">
    <property type="component" value="Unassembled WGS sequence"/>
</dbReference>
<keyword evidence="2" id="KW-0732">Signal</keyword>
<evidence type="ECO:0000256" key="1">
    <source>
        <dbReference type="SAM" id="Phobius"/>
    </source>
</evidence>
<dbReference type="AlphaFoldDB" id="A0A367GQA9"/>